<dbReference type="PANTHER" id="PTHR44111:SF1">
    <property type="entry name" value="ELONGATOR COMPLEX PROTEIN 2"/>
    <property type="match status" value="1"/>
</dbReference>
<feature type="repeat" description="WD" evidence="11">
    <location>
        <begin position="614"/>
        <end position="646"/>
    </location>
</feature>
<evidence type="ECO:0000256" key="11">
    <source>
        <dbReference type="PROSITE-ProRule" id="PRU00221"/>
    </source>
</evidence>
<name>A0AAW1P0S1_9CHLO</name>
<keyword evidence="9" id="KW-0677">Repeat</keyword>
<dbReference type="Proteomes" id="UP001465755">
    <property type="component" value="Unassembled WGS sequence"/>
</dbReference>
<dbReference type="PROSITE" id="PS50082">
    <property type="entry name" value="WD_REPEATS_2"/>
    <property type="match status" value="3"/>
</dbReference>
<comment type="pathway">
    <text evidence="3">tRNA modification; 5-methoxycarbonylmethyl-2-thiouridine-tRNA biosynthesis.</text>
</comment>
<keyword evidence="7 11" id="KW-0853">WD repeat</keyword>
<evidence type="ECO:0000313" key="13">
    <source>
        <dbReference type="Proteomes" id="UP001465755"/>
    </source>
</evidence>
<evidence type="ECO:0000256" key="9">
    <source>
        <dbReference type="ARBA" id="ARBA00022737"/>
    </source>
</evidence>
<dbReference type="SUPFAM" id="SSF50978">
    <property type="entry name" value="WD40 repeat-like"/>
    <property type="match status" value="2"/>
</dbReference>
<evidence type="ECO:0000256" key="1">
    <source>
        <dbReference type="ARBA" id="ARBA00004123"/>
    </source>
</evidence>
<dbReference type="InterPro" id="IPR015943">
    <property type="entry name" value="WD40/YVTN_repeat-like_dom_sf"/>
</dbReference>
<keyword evidence="6" id="KW-0963">Cytoplasm</keyword>
<dbReference type="PANTHER" id="PTHR44111">
    <property type="entry name" value="ELONGATOR COMPLEX PROTEIN 2"/>
    <property type="match status" value="1"/>
</dbReference>
<keyword evidence="13" id="KW-1185">Reference proteome</keyword>
<feature type="repeat" description="WD" evidence="11">
    <location>
        <begin position="564"/>
        <end position="596"/>
    </location>
</feature>
<proteinExistence type="inferred from homology"/>
<evidence type="ECO:0000256" key="4">
    <source>
        <dbReference type="ARBA" id="ARBA00005881"/>
    </source>
</evidence>
<evidence type="ECO:0000256" key="8">
    <source>
        <dbReference type="ARBA" id="ARBA00022694"/>
    </source>
</evidence>
<evidence type="ECO:0000256" key="3">
    <source>
        <dbReference type="ARBA" id="ARBA00005043"/>
    </source>
</evidence>
<evidence type="ECO:0000256" key="2">
    <source>
        <dbReference type="ARBA" id="ARBA00004496"/>
    </source>
</evidence>
<comment type="subcellular location">
    <subcellularLocation>
        <location evidence="2">Cytoplasm</location>
    </subcellularLocation>
    <subcellularLocation>
        <location evidence="1">Nucleus</location>
    </subcellularLocation>
</comment>
<comment type="caution">
    <text evidence="12">The sequence shown here is derived from an EMBL/GenBank/DDBJ whole genome shotgun (WGS) entry which is preliminary data.</text>
</comment>
<dbReference type="GO" id="GO:0033588">
    <property type="term" value="C:elongator holoenzyme complex"/>
    <property type="evidence" value="ECO:0007669"/>
    <property type="project" value="InterPro"/>
</dbReference>
<organism evidence="12 13">
    <name type="scientific">Symbiochloris irregularis</name>
    <dbReference type="NCBI Taxonomy" id="706552"/>
    <lineage>
        <taxon>Eukaryota</taxon>
        <taxon>Viridiplantae</taxon>
        <taxon>Chlorophyta</taxon>
        <taxon>core chlorophytes</taxon>
        <taxon>Trebouxiophyceae</taxon>
        <taxon>Trebouxiales</taxon>
        <taxon>Trebouxiaceae</taxon>
        <taxon>Symbiochloris</taxon>
    </lineage>
</organism>
<dbReference type="GO" id="GO:0005737">
    <property type="term" value="C:cytoplasm"/>
    <property type="evidence" value="ECO:0007669"/>
    <property type="project" value="UniProtKB-SubCell"/>
</dbReference>
<gene>
    <name evidence="12" type="ORF">WJX73_009548</name>
</gene>
<dbReference type="InterPro" id="IPR037289">
    <property type="entry name" value="Elp2"/>
</dbReference>
<dbReference type="InterPro" id="IPR001680">
    <property type="entry name" value="WD40_rpt"/>
</dbReference>
<dbReference type="GO" id="GO:0002098">
    <property type="term" value="P:tRNA wobble uridine modification"/>
    <property type="evidence" value="ECO:0007669"/>
    <property type="project" value="InterPro"/>
</dbReference>
<dbReference type="Pfam" id="PF00400">
    <property type="entry name" value="WD40"/>
    <property type="match status" value="5"/>
</dbReference>
<dbReference type="InterPro" id="IPR036322">
    <property type="entry name" value="WD40_repeat_dom_sf"/>
</dbReference>
<reference evidence="12 13" key="1">
    <citation type="journal article" date="2024" name="Nat. Commun.">
        <title>Phylogenomics reveals the evolutionary origins of lichenization in chlorophyte algae.</title>
        <authorList>
            <person name="Puginier C."/>
            <person name="Libourel C."/>
            <person name="Otte J."/>
            <person name="Skaloud P."/>
            <person name="Haon M."/>
            <person name="Grisel S."/>
            <person name="Petersen M."/>
            <person name="Berrin J.G."/>
            <person name="Delaux P.M."/>
            <person name="Dal Grande F."/>
            <person name="Keller J."/>
        </authorList>
    </citation>
    <scope>NUCLEOTIDE SEQUENCE [LARGE SCALE GENOMIC DNA]</scope>
    <source>
        <strain evidence="12 13">SAG 2036</strain>
    </source>
</reference>
<keyword evidence="10" id="KW-0539">Nucleus</keyword>
<evidence type="ECO:0000256" key="5">
    <source>
        <dbReference type="ARBA" id="ARBA00020267"/>
    </source>
</evidence>
<evidence type="ECO:0000256" key="10">
    <source>
        <dbReference type="ARBA" id="ARBA00023242"/>
    </source>
</evidence>
<dbReference type="GO" id="GO:0005634">
    <property type="term" value="C:nucleus"/>
    <property type="evidence" value="ECO:0007669"/>
    <property type="project" value="UniProtKB-SubCell"/>
</dbReference>
<evidence type="ECO:0000256" key="6">
    <source>
        <dbReference type="ARBA" id="ARBA00022490"/>
    </source>
</evidence>
<accession>A0AAW1P0S1</accession>
<evidence type="ECO:0000313" key="12">
    <source>
        <dbReference type="EMBL" id="KAK9803860.1"/>
    </source>
</evidence>
<protein>
    <recommendedName>
        <fullName evidence="5">Elongator complex protein 2</fullName>
    </recommendedName>
</protein>
<dbReference type="PROSITE" id="PS50294">
    <property type="entry name" value="WD_REPEATS_REGION"/>
    <property type="match status" value="2"/>
</dbReference>
<feature type="repeat" description="WD" evidence="11">
    <location>
        <begin position="178"/>
        <end position="226"/>
    </location>
</feature>
<keyword evidence="8" id="KW-0819">tRNA processing</keyword>
<sequence length="668" mass="71106">MRVVNAFRAAGCNRVCSCLDWGPDDRLAYGSSSGVVIYNVQSVRVEEVLQGHTDRVNCTLWLRTAGLASSTGRCQALVSGAADCTVLVWLLQPTPSSPWCQIASLKAHESPVSAVSCVWESQTSLVLVSVADDKHAAALTCIPGHDRAWIMLALGGVDNAIRLFVRPAEGNFQAACKLKGHADWIRSLAFTSAESSSQGQKTLLASASQDRYVRIWALSMAAAHQEQHAEGRQLHSERLASHGEASTSSLARYAPRQQFSLATGLWLSEESMGDAGAQNLGYYTCAWSPDCTAVVAHGYTGALHLWTRSAAGGWVARQALGGHYASVVDLAWGLGDTCLFTASEDQTARVFAKFSGRWCEIARPQVHGHDFSCLAYLPPEQADGRAPPLQGGWGRVLYASGSEEKVLRVLEAPQAFLDTLDLAQGVASPAGQAPSNPGGAGERALGAAVAALGLSNKAIYASRAAEDSNSMQSRSVGPAAYGEGPDLAPCAAPSATAEPPLEEHLAQSTLWPEIIKLYGHGNDLFCVAGDTKGRYLASACKSQSAEFARIWLWDVHDWTPAGQLHAHTLTVTQLRFSPDGAFLLSASRDRSFALFQRSSTPGAEAPFELVTRVQKAHTRIIWAVAWAPDSCHFATGSRDGTVKLWSAAQLGTTGSAVKPLGTLLAELN</sequence>
<dbReference type="EMBL" id="JALJOQ010000055">
    <property type="protein sequence ID" value="KAK9803860.1"/>
    <property type="molecule type" value="Genomic_DNA"/>
</dbReference>
<dbReference type="SMART" id="SM00320">
    <property type="entry name" value="WD40"/>
    <property type="match status" value="9"/>
</dbReference>
<dbReference type="Gene3D" id="2.130.10.10">
    <property type="entry name" value="YVTN repeat-like/Quinoprotein amine dehydrogenase"/>
    <property type="match status" value="4"/>
</dbReference>
<comment type="similarity">
    <text evidence="4">Belongs to the WD repeat ELP2 family.</text>
</comment>
<evidence type="ECO:0000256" key="7">
    <source>
        <dbReference type="ARBA" id="ARBA00022574"/>
    </source>
</evidence>
<dbReference type="AlphaFoldDB" id="A0AAW1P0S1"/>